<dbReference type="Pfam" id="PF00392">
    <property type="entry name" value="GntR"/>
    <property type="match status" value="1"/>
</dbReference>
<dbReference type="InterPro" id="IPR011711">
    <property type="entry name" value="GntR_C"/>
</dbReference>
<name>A0ABS4T296_9MICC</name>
<accession>A0ABS4T296</accession>
<dbReference type="SMART" id="SM00895">
    <property type="entry name" value="FCD"/>
    <property type="match status" value="1"/>
</dbReference>
<dbReference type="PANTHER" id="PTHR43537">
    <property type="entry name" value="TRANSCRIPTIONAL REGULATOR, GNTR FAMILY"/>
    <property type="match status" value="1"/>
</dbReference>
<dbReference type="SMART" id="SM00345">
    <property type="entry name" value="HTH_GNTR"/>
    <property type="match status" value="1"/>
</dbReference>
<dbReference type="InterPro" id="IPR000524">
    <property type="entry name" value="Tscrpt_reg_HTH_GntR"/>
</dbReference>
<protein>
    <submittedName>
        <fullName evidence="5">DNA-binding GntR family transcriptional regulator</fullName>
    </submittedName>
</protein>
<evidence type="ECO:0000256" key="2">
    <source>
        <dbReference type="ARBA" id="ARBA00023125"/>
    </source>
</evidence>
<dbReference type="Gene3D" id="1.10.10.10">
    <property type="entry name" value="Winged helix-like DNA-binding domain superfamily/Winged helix DNA-binding domain"/>
    <property type="match status" value="1"/>
</dbReference>
<evidence type="ECO:0000256" key="1">
    <source>
        <dbReference type="ARBA" id="ARBA00023015"/>
    </source>
</evidence>
<dbReference type="RefSeq" id="WP_210048947.1">
    <property type="nucleotide sequence ID" value="NZ_JAGINX010000001.1"/>
</dbReference>
<sequence>MSADQEEFPGLKEAFLQAPKHLGSTKRVTAALRECIVETRLGPGAWIREDAIAKLLGVSRTPIRDAISILVDEDLVVRLPNRGAQVAPLLMDDLIAAYALRQQVEGLAARLATIRTSPQLVAELRAVNQQLRAAIDTRDTDAWHAANMRFHAVLRAHTGNKYIERFGKHLDNVIRRFHGRTASQLSQPHDGFEEHEAIIEAIDKGNVDEAEKLSIAHMRSARATRFALMTGD</sequence>
<dbReference type="Proteomes" id="UP001519331">
    <property type="component" value="Unassembled WGS sequence"/>
</dbReference>
<dbReference type="EMBL" id="JAGINX010000001">
    <property type="protein sequence ID" value="MBP2318557.1"/>
    <property type="molecule type" value="Genomic_DNA"/>
</dbReference>
<evidence type="ECO:0000259" key="4">
    <source>
        <dbReference type="PROSITE" id="PS50949"/>
    </source>
</evidence>
<proteinExistence type="predicted"/>
<evidence type="ECO:0000256" key="3">
    <source>
        <dbReference type="ARBA" id="ARBA00023163"/>
    </source>
</evidence>
<dbReference type="PANTHER" id="PTHR43537:SF49">
    <property type="entry name" value="TRANSCRIPTIONAL REGULATORY PROTEIN"/>
    <property type="match status" value="1"/>
</dbReference>
<organism evidence="5 6">
    <name type="scientific">Nesterenkonia lacusekhoensis</name>
    <dbReference type="NCBI Taxonomy" id="150832"/>
    <lineage>
        <taxon>Bacteria</taxon>
        <taxon>Bacillati</taxon>
        <taxon>Actinomycetota</taxon>
        <taxon>Actinomycetes</taxon>
        <taxon>Micrococcales</taxon>
        <taxon>Micrococcaceae</taxon>
        <taxon>Nesterenkonia</taxon>
    </lineage>
</organism>
<evidence type="ECO:0000313" key="5">
    <source>
        <dbReference type="EMBL" id="MBP2318557.1"/>
    </source>
</evidence>
<dbReference type="SUPFAM" id="SSF48008">
    <property type="entry name" value="GntR ligand-binding domain-like"/>
    <property type="match status" value="1"/>
</dbReference>
<keyword evidence="2 5" id="KW-0238">DNA-binding</keyword>
<keyword evidence="1" id="KW-0805">Transcription regulation</keyword>
<evidence type="ECO:0000313" key="6">
    <source>
        <dbReference type="Proteomes" id="UP001519331"/>
    </source>
</evidence>
<reference evidence="5 6" key="1">
    <citation type="submission" date="2021-03" db="EMBL/GenBank/DDBJ databases">
        <title>Sequencing the genomes of 1000 actinobacteria strains.</title>
        <authorList>
            <person name="Klenk H.-P."/>
        </authorList>
    </citation>
    <scope>NUCLEOTIDE SEQUENCE [LARGE SCALE GENOMIC DNA]</scope>
    <source>
        <strain evidence="5 6">DSM 12544</strain>
    </source>
</reference>
<dbReference type="InterPro" id="IPR008920">
    <property type="entry name" value="TF_FadR/GntR_C"/>
</dbReference>
<comment type="caution">
    <text evidence="5">The sequence shown here is derived from an EMBL/GenBank/DDBJ whole genome shotgun (WGS) entry which is preliminary data.</text>
</comment>
<dbReference type="InterPro" id="IPR036388">
    <property type="entry name" value="WH-like_DNA-bd_sf"/>
</dbReference>
<dbReference type="SUPFAM" id="SSF46785">
    <property type="entry name" value="Winged helix' DNA-binding domain"/>
    <property type="match status" value="1"/>
</dbReference>
<dbReference type="InterPro" id="IPR036390">
    <property type="entry name" value="WH_DNA-bd_sf"/>
</dbReference>
<dbReference type="GO" id="GO:0003677">
    <property type="term" value="F:DNA binding"/>
    <property type="evidence" value="ECO:0007669"/>
    <property type="project" value="UniProtKB-KW"/>
</dbReference>
<feature type="domain" description="HTH gntR-type" evidence="4">
    <location>
        <begin position="22"/>
        <end position="89"/>
    </location>
</feature>
<keyword evidence="6" id="KW-1185">Reference proteome</keyword>
<gene>
    <name evidence="5" type="ORF">JOF45_001576</name>
</gene>
<dbReference type="Pfam" id="PF07729">
    <property type="entry name" value="FCD"/>
    <property type="match status" value="1"/>
</dbReference>
<dbReference type="Gene3D" id="1.20.120.530">
    <property type="entry name" value="GntR ligand-binding domain-like"/>
    <property type="match status" value="1"/>
</dbReference>
<keyword evidence="3" id="KW-0804">Transcription</keyword>
<dbReference type="PROSITE" id="PS50949">
    <property type="entry name" value="HTH_GNTR"/>
    <property type="match status" value="1"/>
</dbReference>